<sequence>MAMRVSSSKLSSDFTGYPVNSCLIETPLHSVVLAFRVPFTWNTFDDVDF</sequence>
<dbReference type="EMBL" id="CAKLBY020000153">
    <property type="protein sequence ID" value="CAK7929567.1"/>
    <property type="molecule type" value="Genomic_DNA"/>
</dbReference>
<dbReference type="Proteomes" id="UP001162060">
    <property type="component" value="Unassembled WGS sequence"/>
</dbReference>
<gene>
    <name evidence="1" type="ORF">PM001_LOCUS14717</name>
</gene>
<name>A0AAV1U788_9STRA</name>
<organism evidence="1 2">
    <name type="scientific">Peronospora matthiolae</name>
    <dbReference type="NCBI Taxonomy" id="2874970"/>
    <lineage>
        <taxon>Eukaryota</taxon>
        <taxon>Sar</taxon>
        <taxon>Stramenopiles</taxon>
        <taxon>Oomycota</taxon>
        <taxon>Peronosporomycetes</taxon>
        <taxon>Peronosporales</taxon>
        <taxon>Peronosporaceae</taxon>
        <taxon>Peronospora</taxon>
    </lineage>
</organism>
<accession>A0AAV1U788</accession>
<evidence type="ECO:0000313" key="1">
    <source>
        <dbReference type="EMBL" id="CAK7929567.1"/>
    </source>
</evidence>
<protein>
    <submittedName>
        <fullName evidence="1">Uncharacterized protein</fullName>
    </submittedName>
</protein>
<dbReference type="AlphaFoldDB" id="A0AAV1U788"/>
<reference evidence="1" key="1">
    <citation type="submission" date="2024-01" db="EMBL/GenBank/DDBJ databases">
        <authorList>
            <person name="Webb A."/>
        </authorList>
    </citation>
    <scope>NUCLEOTIDE SEQUENCE</scope>
    <source>
        <strain evidence="1">Pm1</strain>
    </source>
</reference>
<comment type="caution">
    <text evidence="1">The sequence shown here is derived from an EMBL/GenBank/DDBJ whole genome shotgun (WGS) entry which is preliminary data.</text>
</comment>
<proteinExistence type="predicted"/>
<evidence type="ECO:0000313" key="2">
    <source>
        <dbReference type="Proteomes" id="UP001162060"/>
    </source>
</evidence>